<feature type="compositionally biased region" description="Basic and acidic residues" evidence="1">
    <location>
        <begin position="447"/>
        <end position="461"/>
    </location>
</feature>
<dbReference type="EMBL" id="CADIKH010000118">
    <property type="protein sequence ID" value="CAB3774448.1"/>
    <property type="molecule type" value="Genomic_DNA"/>
</dbReference>
<dbReference type="AlphaFoldDB" id="A0A6J5F6F3"/>
<evidence type="ECO:0000313" key="3">
    <source>
        <dbReference type="Proteomes" id="UP000494363"/>
    </source>
</evidence>
<dbReference type="Pfam" id="PF07108">
    <property type="entry name" value="PipA"/>
    <property type="match status" value="1"/>
</dbReference>
<reference evidence="2 3" key="1">
    <citation type="submission" date="2020-04" db="EMBL/GenBank/DDBJ databases">
        <authorList>
            <person name="De Canck E."/>
        </authorList>
    </citation>
    <scope>NUCLEOTIDE SEQUENCE [LARGE SCALE GENOMIC DNA]</scope>
    <source>
        <strain evidence="2 3">LMG 29542</strain>
    </source>
</reference>
<keyword evidence="3" id="KW-1185">Reference proteome</keyword>
<sequence length="481" mass="53719">MQAQHSLGALRDLGMDDRALMLTDKAGEHGSVGDPYGLLAASDGAAPSGAEMHQLLERLTPVPEDKRPVAMRRAEGGTWQDPQTLAHYAQIGAKLYRVAKDEAASTEGYVVWNPVDATGNARERTVRLENRDGQWQQARNAPGLKGGAPEPVLRVMDADAAKQVDLPVPQAYANANRVRQFGLNNERPLPVSETETVSEVRKFLSECAKDVTRREGFAQGFDEYFDVSAQQPDGTYIPSEETHTELKEYFTRLYDKSETFRSLYNFAADSSRIDPIQRWLLAMGERDDIKYEVSNDLREMYAPHPDMAVDYPAKFLSKNGEFVDIDSKVALVHEMTHLLTGLKDPDLAFWNEAGVDRSVAHTVRQFGLGERGAVEYFTQRILREADAKVPQRQTYLVMTSAVKAHVEKNNVANYVELDRYVSLQDDYLAALFPGAVEQPAFGRARAHESDRFVGSDPDNKHYSGPTGSGKFDLDPVYWKPS</sequence>
<proteinExistence type="predicted"/>
<evidence type="ECO:0000256" key="1">
    <source>
        <dbReference type="SAM" id="MobiDB-lite"/>
    </source>
</evidence>
<dbReference type="Proteomes" id="UP000494363">
    <property type="component" value="Unassembled WGS sequence"/>
</dbReference>
<gene>
    <name evidence="2" type="ORF">LMG29542_07825</name>
</gene>
<organism evidence="2 3">
    <name type="scientific">Paraburkholderia humisilvae</name>
    <dbReference type="NCBI Taxonomy" id="627669"/>
    <lineage>
        <taxon>Bacteria</taxon>
        <taxon>Pseudomonadati</taxon>
        <taxon>Pseudomonadota</taxon>
        <taxon>Betaproteobacteria</taxon>
        <taxon>Burkholderiales</taxon>
        <taxon>Burkholderiaceae</taxon>
        <taxon>Paraburkholderia</taxon>
    </lineage>
</organism>
<accession>A0A6J5F6F3</accession>
<protein>
    <submittedName>
        <fullName evidence="2">Uncharacterized protein</fullName>
    </submittedName>
</protein>
<name>A0A6J5F6F3_9BURK</name>
<evidence type="ECO:0000313" key="2">
    <source>
        <dbReference type="EMBL" id="CAB3774448.1"/>
    </source>
</evidence>
<feature type="region of interest" description="Disordered" evidence="1">
    <location>
        <begin position="447"/>
        <end position="481"/>
    </location>
</feature>
<dbReference type="InterPro" id="IPR010777">
    <property type="entry name" value="PipA"/>
</dbReference>